<evidence type="ECO:0000313" key="4">
    <source>
        <dbReference type="RefSeq" id="XP_027204329.1"/>
    </source>
</evidence>
<feature type="compositionally biased region" description="Low complexity" evidence="1">
    <location>
        <begin position="686"/>
        <end position="744"/>
    </location>
</feature>
<dbReference type="InParanoid" id="A0A6P6YHK5"/>
<gene>
    <name evidence="4" type="primary">LOC113798047</name>
</gene>
<dbReference type="KEGG" id="dpte:113798047"/>
<keyword evidence="3" id="KW-1185">Reference proteome</keyword>
<feature type="transmembrane region" description="Helical" evidence="2">
    <location>
        <begin position="175"/>
        <end position="197"/>
    </location>
</feature>
<protein>
    <submittedName>
        <fullName evidence="4">Uncharacterized protein</fullName>
    </submittedName>
</protein>
<evidence type="ECO:0000256" key="2">
    <source>
        <dbReference type="SAM" id="Phobius"/>
    </source>
</evidence>
<proteinExistence type="predicted"/>
<sequence length="896" mass="103496">MNTTLQSSSSSSSIMSSVTYRNYKDKRKKFINPNKKMITNCLNIDVSYPNHKNRHNDHNNNNKKNDDGHYMAKLLSSQQQHENHSKIILTNHQDQKESLMFRIQNNNVIDKNKMLKHFIRQKFNNNSDDLNVKAGFLSNYHHHHHHQYHQKRPSFITSLISPSSSSSSSNQPSSILILIIMTIMISLFSHNFVVVFGQQRISNHHHPYHQNVRILQTKTNNLQQNQQKNMIKDFHMKKISNIRSIRPLATFIVKPKNLLPSIVQNNSDTLAVWNDKSPTMNITTTYQLVKKNKKKTKMSPNLKQFSDLNVDLMFEDSFDVNTTHYNETYGDDYDMGENLGTVIMPLDSSESNDGPTSIILPPPNSYQTNNNRFFNQQSNNDNQPEHSTIAKSNEVNPRLKMLMMTKLVEPKTNKIIYTNYYNGSNLYHPNQYHQSSDLVSINTPFNSNTQTFVDEQNPYHTSKSGDHVLRPFMRRTNTARSANNHNDFNHLRYPQKSDTQHRNKNDNELHWSVPVIELKRLTRTETSTKPTNQSVTQQSTSGRMMTLTTASPLITNHPIDTNQRDQLDSHQRLMMFHKRLPLLSNDEGFILTKPNVTDANMVEIIENNSMINKRDDSFNNDNNISNNRNEFKRRFGEIIESSRGRNFNSFKMNNNNNMNNRGLSAEDVSINDLEMDDEFKPSRLKNNNNNNNNMNNNNNNNNNGGSGQNNFHPKNINNNNNNNHNNNHNQPSIQQQQPPQSQNQVIFNPGITNQGFPPTLHQMMPLFFDKFMAQLSNGPPLHSNHIDNDIGDLDAPLERRLNGGKPLVPVVQPPSSKPIFVNEILPTGNEFDANFPTIASWPKIFRFTDGRINLHDFEREKKRSRIKFSHKMGKSHALFNIKRDSFLILHGGTFNQ</sequence>
<evidence type="ECO:0000256" key="1">
    <source>
        <dbReference type="SAM" id="MobiDB-lite"/>
    </source>
</evidence>
<keyword evidence="2" id="KW-1133">Transmembrane helix</keyword>
<dbReference type="OMA" id="PNIGTRE"/>
<accession>A0A6P6YHK5</accession>
<dbReference type="OrthoDB" id="6429718at2759"/>
<feature type="region of interest" description="Disordered" evidence="1">
    <location>
        <begin position="479"/>
        <end position="505"/>
    </location>
</feature>
<reference evidence="4" key="1">
    <citation type="submission" date="2025-08" db="UniProtKB">
        <authorList>
            <consortium name="RefSeq"/>
        </authorList>
    </citation>
    <scope>IDENTIFICATION</scope>
    <source>
        <strain evidence="4">Airmid</strain>
    </source>
</reference>
<dbReference type="Proteomes" id="UP000515146">
    <property type="component" value="Unplaced"/>
</dbReference>
<feature type="region of interest" description="Disordered" evidence="1">
    <location>
        <begin position="679"/>
        <end position="747"/>
    </location>
</feature>
<keyword evidence="2" id="KW-0472">Membrane</keyword>
<name>A0A6P6YHK5_DERPT</name>
<dbReference type="RefSeq" id="XP_027204329.1">
    <property type="nucleotide sequence ID" value="XM_027348528.1"/>
</dbReference>
<evidence type="ECO:0000313" key="3">
    <source>
        <dbReference type="Proteomes" id="UP000515146"/>
    </source>
</evidence>
<dbReference type="AlphaFoldDB" id="A0A6P6YHK5"/>
<organism evidence="3 4">
    <name type="scientific">Dermatophagoides pteronyssinus</name>
    <name type="common">European house dust mite</name>
    <dbReference type="NCBI Taxonomy" id="6956"/>
    <lineage>
        <taxon>Eukaryota</taxon>
        <taxon>Metazoa</taxon>
        <taxon>Ecdysozoa</taxon>
        <taxon>Arthropoda</taxon>
        <taxon>Chelicerata</taxon>
        <taxon>Arachnida</taxon>
        <taxon>Acari</taxon>
        <taxon>Acariformes</taxon>
        <taxon>Sarcoptiformes</taxon>
        <taxon>Astigmata</taxon>
        <taxon>Psoroptidia</taxon>
        <taxon>Analgoidea</taxon>
        <taxon>Pyroglyphidae</taxon>
        <taxon>Dermatophagoidinae</taxon>
        <taxon>Dermatophagoides</taxon>
    </lineage>
</organism>
<keyword evidence="2" id="KW-0812">Transmembrane</keyword>